<evidence type="ECO:0000256" key="1">
    <source>
        <dbReference type="SAM" id="MobiDB-lite"/>
    </source>
</evidence>
<proteinExistence type="predicted"/>
<accession>A0A4R6MC24</accession>
<keyword evidence="2" id="KW-0472">Membrane</keyword>
<keyword evidence="6" id="KW-1185">Reference proteome</keyword>
<dbReference type="AlphaFoldDB" id="A0A4R6MC24"/>
<dbReference type="Gene3D" id="3.30.70.1770">
    <property type="match status" value="1"/>
</dbReference>
<protein>
    <submittedName>
        <fullName evidence="5">Type III secretion protein D</fullName>
    </submittedName>
</protein>
<keyword evidence="2" id="KW-0812">Transmembrane</keyword>
<evidence type="ECO:0000313" key="6">
    <source>
        <dbReference type="Proteomes" id="UP000294656"/>
    </source>
</evidence>
<dbReference type="Pfam" id="PF21934">
    <property type="entry name" value="Yop-YscD_ppl_3rd"/>
    <property type="match status" value="1"/>
</dbReference>
<dbReference type="SUPFAM" id="SSF49879">
    <property type="entry name" value="SMAD/FHA domain"/>
    <property type="match status" value="1"/>
</dbReference>
<evidence type="ECO:0000259" key="3">
    <source>
        <dbReference type="Pfam" id="PF16697"/>
    </source>
</evidence>
<feature type="transmembrane region" description="Helical" evidence="2">
    <location>
        <begin position="120"/>
        <end position="144"/>
    </location>
</feature>
<evidence type="ECO:0000313" key="5">
    <source>
        <dbReference type="EMBL" id="TDO98250.1"/>
    </source>
</evidence>
<evidence type="ECO:0000259" key="4">
    <source>
        <dbReference type="Pfam" id="PF21934"/>
    </source>
</evidence>
<evidence type="ECO:0000256" key="2">
    <source>
        <dbReference type="SAM" id="Phobius"/>
    </source>
</evidence>
<feature type="domain" description="YscD cytoplasmic" evidence="3">
    <location>
        <begin position="5"/>
        <end position="93"/>
    </location>
</feature>
<dbReference type="InterPro" id="IPR008984">
    <property type="entry name" value="SMAD_FHA_dom_sf"/>
</dbReference>
<dbReference type="OrthoDB" id="9156149at2"/>
<reference evidence="5 6" key="1">
    <citation type="submission" date="2019-03" db="EMBL/GenBank/DDBJ databases">
        <title>Genomic Encyclopedia of Type Strains, Phase III (KMG-III): the genomes of soil and plant-associated and newly described type strains.</title>
        <authorList>
            <person name="Whitman W."/>
        </authorList>
    </citation>
    <scope>NUCLEOTIDE SEQUENCE [LARGE SCALE GENOMIC DNA]</scope>
    <source>
        <strain evidence="5 6">CECT 7378</strain>
    </source>
</reference>
<feature type="region of interest" description="Disordered" evidence="1">
    <location>
        <begin position="153"/>
        <end position="186"/>
    </location>
</feature>
<organism evidence="5 6">
    <name type="scientific">Marinomonas balearica</name>
    <dbReference type="NCBI Taxonomy" id="491947"/>
    <lineage>
        <taxon>Bacteria</taxon>
        <taxon>Pseudomonadati</taxon>
        <taxon>Pseudomonadota</taxon>
        <taxon>Gammaproteobacteria</taxon>
        <taxon>Oceanospirillales</taxon>
        <taxon>Oceanospirillaceae</taxon>
        <taxon>Marinomonas</taxon>
    </lineage>
</organism>
<dbReference type="InterPro" id="IPR032030">
    <property type="entry name" value="YscD_cytoplasmic_dom"/>
</dbReference>
<comment type="caution">
    <text evidence="5">The sequence shown here is derived from an EMBL/GenBank/DDBJ whole genome shotgun (WGS) entry which is preliminary data.</text>
</comment>
<sequence length="321" mass="35554">MYELRVLSGLHRGAALPLIGQQWIIGNEEHSDLTLNDGGIQAKHCQLSLVEDGWFLETIQGTIADSEGHQVERVENFALNTTFLISGVWITIVDAETPWPVDPEVAKVTHPSMVPSKKSYSGIGVIVGFISAAAIVTTGAWAALTPEPVSHTRGTVTASEEAVNSDASSPLKIHSQVESNQKTDPLEPALPRLETVAELRYQLQKMLEERELDQRLGVQESQNYVTLVGEIDRSQNQRLERMLNRFNQKFETPHAVERSITIRKPSLPFKIKQITSGPLGSIITKEGKRLFVGDELNGIRLVAIQSDKVVFKGTKTFEIAW</sequence>
<feature type="domain" description="YscD-like Bon-like" evidence="4">
    <location>
        <begin position="198"/>
        <end position="258"/>
    </location>
</feature>
<dbReference type="Gene3D" id="2.60.200.20">
    <property type="match status" value="1"/>
</dbReference>
<dbReference type="InterPro" id="IPR053946">
    <property type="entry name" value="YscD_ppl_3rd"/>
</dbReference>
<name>A0A4R6MC24_9GAMM</name>
<dbReference type="Pfam" id="PF16697">
    <property type="entry name" value="Yop-YscD_cpl"/>
    <property type="match status" value="1"/>
</dbReference>
<dbReference type="EMBL" id="SNXC01000011">
    <property type="protein sequence ID" value="TDO98250.1"/>
    <property type="molecule type" value="Genomic_DNA"/>
</dbReference>
<keyword evidence="2" id="KW-1133">Transmembrane helix</keyword>
<dbReference type="RefSeq" id="WP_133503677.1">
    <property type="nucleotide sequence ID" value="NZ_SNXC01000011.1"/>
</dbReference>
<dbReference type="CDD" id="cd00060">
    <property type="entry name" value="FHA"/>
    <property type="match status" value="1"/>
</dbReference>
<gene>
    <name evidence="5" type="ORF">DFP79_1891</name>
</gene>
<dbReference type="Proteomes" id="UP000294656">
    <property type="component" value="Unassembled WGS sequence"/>
</dbReference>